<dbReference type="Proteomes" id="UP001628220">
    <property type="component" value="Unassembled WGS sequence"/>
</dbReference>
<evidence type="ECO:0000256" key="8">
    <source>
        <dbReference type="ARBA" id="ARBA00022989"/>
    </source>
</evidence>
<proteinExistence type="inferred from homology"/>
<reference evidence="12 13" key="1">
    <citation type="journal article" date="2025" name="Int. J. Syst. Evol. Microbiol.">
        <title>Desulfovibrio falkowii sp. nov., Porphyromonas miyakawae sp. nov., Mediterraneibacter flintii sp. nov. and Owariibacterium komagatae gen. nov., sp. nov., isolated from human faeces.</title>
        <authorList>
            <person name="Hamaguchi T."/>
            <person name="Ohara M."/>
            <person name="Hisatomi A."/>
            <person name="Sekiguchi K."/>
            <person name="Takeda J.I."/>
            <person name="Ueyama J."/>
            <person name="Ito M."/>
            <person name="Nishiwaki H."/>
            <person name="Ogi T."/>
            <person name="Hirayama M."/>
            <person name="Ohkuma M."/>
            <person name="Sakamoto M."/>
            <person name="Ohno K."/>
        </authorList>
    </citation>
    <scope>NUCLEOTIDE SEQUENCE [LARGE SCALE GENOMIC DNA]</scope>
    <source>
        <strain evidence="12 13">13CB11C</strain>
    </source>
</reference>
<evidence type="ECO:0000256" key="2">
    <source>
        <dbReference type="ARBA" id="ARBA00006555"/>
    </source>
</evidence>
<gene>
    <name evidence="12" type="ORF">Tsumi_15920</name>
</gene>
<dbReference type="RefSeq" id="WP_411916222.1">
    <property type="nucleotide sequence ID" value="NZ_BAAFSF010000004.1"/>
</dbReference>
<feature type="transmembrane region" description="Helical" evidence="10">
    <location>
        <begin position="38"/>
        <end position="56"/>
    </location>
</feature>
<dbReference type="Pfam" id="PF05569">
    <property type="entry name" value="Peptidase_M56"/>
    <property type="match status" value="1"/>
</dbReference>
<dbReference type="EMBL" id="BAAFSF010000004">
    <property type="protein sequence ID" value="GAB1252486.1"/>
    <property type="molecule type" value="Genomic_DNA"/>
</dbReference>
<keyword evidence="8 10" id="KW-1133">Transmembrane helix</keyword>
<evidence type="ECO:0000256" key="7">
    <source>
        <dbReference type="ARBA" id="ARBA00022927"/>
    </source>
</evidence>
<feature type="domain" description="TonB C-terminal" evidence="11">
    <location>
        <begin position="328"/>
        <end position="424"/>
    </location>
</feature>
<keyword evidence="5" id="KW-0997">Cell inner membrane</keyword>
<keyword evidence="6 10" id="KW-0812">Transmembrane</keyword>
<feature type="transmembrane region" description="Helical" evidence="10">
    <location>
        <begin position="6"/>
        <end position="26"/>
    </location>
</feature>
<feature type="domain" description="TonB C-terminal" evidence="11">
    <location>
        <begin position="439"/>
        <end position="535"/>
    </location>
</feature>
<dbReference type="InterPro" id="IPR008756">
    <property type="entry name" value="Peptidase_M56"/>
</dbReference>
<evidence type="ECO:0000259" key="11">
    <source>
        <dbReference type="PROSITE" id="PS52015"/>
    </source>
</evidence>
<name>A0ABQ0E471_9PORP</name>
<dbReference type="CDD" id="cd07341">
    <property type="entry name" value="M56_BlaR1_MecR1_like"/>
    <property type="match status" value="1"/>
</dbReference>
<dbReference type="Pfam" id="PF03544">
    <property type="entry name" value="TonB_C"/>
    <property type="match status" value="2"/>
</dbReference>
<keyword evidence="13" id="KW-1185">Reference proteome</keyword>
<comment type="subcellular location">
    <subcellularLocation>
        <location evidence="1">Cell inner membrane</location>
        <topology evidence="1">Single-pass membrane protein</topology>
        <orientation evidence="1">Periplasmic side</orientation>
    </subcellularLocation>
</comment>
<dbReference type="PANTHER" id="PTHR33446">
    <property type="entry name" value="PROTEIN TONB-RELATED"/>
    <property type="match status" value="1"/>
</dbReference>
<evidence type="ECO:0000256" key="9">
    <source>
        <dbReference type="ARBA" id="ARBA00023136"/>
    </source>
</evidence>
<evidence type="ECO:0000256" key="6">
    <source>
        <dbReference type="ARBA" id="ARBA00022692"/>
    </source>
</evidence>
<dbReference type="NCBIfam" id="TIGR01352">
    <property type="entry name" value="tonB_Cterm"/>
    <property type="match status" value="2"/>
</dbReference>
<protein>
    <submittedName>
        <fullName evidence="12">M56 family metallopeptidase</fullName>
    </submittedName>
</protein>
<evidence type="ECO:0000313" key="12">
    <source>
        <dbReference type="EMBL" id="GAB1252486.1"/>
    </source>
</evidence>
<evidence type="ECO:0000256" key="4">
    <source>
        <dbReference type="ARBA" id="ARBA00022475"/>
    </source>
</evidence>
<comment type="caution">
    <text evidence="12">The sequence shown here is derived from an EMBL/GenBank/DDBJ whole genome shotgun (WGS) entry which is preliminary data.</text>
</comment>
<keyword evidence="9 10" id="KW-0472">Membrane</keyword>
<evidence type="ECO:0000256" key="3">
    <source>
        <dbReference type="ARBA" id="ARBA00022448"/>
    </source>
</evidence>
<dbReference type="SUPFAM" id="SSF74653">
    <property type="entry name" value="TolA/TonB C-terminal domain"/>
    <property type="match status" value="2"/>
</dbReference>
<dbReference type="Gene3D" id="3.30.1150.10">
    <property type="match status" value="2"/>
</dbReference>
<evidence type="ECO:0000313" key="13">
    <source>
        <dbReference type="Proteomes" id="UP001628220"/>
    </source>
</evidence>
<dbReference type="InterPro" id="IPR051045">
    <property type="entry name" value="TonB-dependent_transducer"/>
</dbReference>
<evidence type="ECO:0000256" key="5">
    <source>
        <dbReference type="ARBA" id="ARBA00022519"/>
    </source>
</evidence>
<feature type="transmembrane region" description="Helical" evidence="10">
    <location>
        <begin position="99"/>
        <end position="121"/>
    </location>
</feature>
<keyword evidence="7" id="KW-0653">Protein transport</keyword>
<keyword evidence="4" id="KW-1003">Cell membrane</keyword>
<dbReference type="PROSITE" id="PS52015">
    <property type="entry name" value="TONB_CTD"/>
    <property type="match status" value="2"/>
</dbReference>
<evidence type="ECO:0000256" key="1">
    <source>
        <dbReference type="ARBA" id="ARBA00004383"/>
    </source>
</evidence>
<sequence>MMIWLKYLGLSGIGIALFYLLGVVLLRKSTLLRAKRWYYLLAIVFSLLLPLFSLAVPEREVEEAQDKLLPSFTIVIEEEPTITAPATKRNTIDWTRVLMATWAIGAASTLIWLTSGGYKLYRLCRTSTKRELSHNATLYEVDEELAPFTIGRAIFIPKSLSQSDITPTILSHELEHIRQKHYWDIIISTVLQPLQWWNPCAWGLLQQLRTNLEYLADQGVLREGRDRKTYQYQLLECTLGRKVELPSLSFSMQNLKKRIIMMNSKNRTNKKLAIVYALSALPVLAFLALGTQMVTIKQAQASTITEVAPPPTEDKVFEKQDVLPEFPGGGKAMMQWISQNMQYPKNAVDGNIEGRVIVSFIVEKDGSISNVEVKKSVHELLDKEALRVINAMPKWKPGMQDGQPARARFFVPISFKTQQSAEVKEKVFEYLDDMPEFPGGQKAMMEWLGQNIQYPKEAVDGNIEGRVIVTFIIEQDGSVSNAKVIRGIDESLDNEALRVVNAMPNWKPGMQDGQPARARFTIPVSFKLPRSTPAPTK</sequence>
<dbReference type="PANTHER" id="PTHR33446:SF2">
    <property type="entry name" value="PROTEIN TONB"/>
    <property type="match status" value="1"/>
</dbReference>
<feature type="transmembrane region" description="Helical" evidence="10">
    <location>
        <begin position="272"/>
        <end position="294"/>
    </location>
</feature>
<dbReference type="InterPro" id="IPR037682">
    <property type="entry name" value="TonB_C"/>
</dbReference>
<keyword evidence="3" id="KW-0813">Transport</keyword>
<dbReference type="InterPro" id="IPR006260">
    <property type="entry name" value="TonB/TolA_C"/>
</dbReference>
<comment type="similarity">
    <text evidence="2">Belongs to the TonB family.</text>
</comment>
<organism evidence="12 13">
    <name type="scientific">Porphyromonas miyakawae</name>
    <dbReference type="NCBI Taxonomy" id="3137470"/>
    <lineage>
        <taxon>Bacteria</taxon>
        <taxon>Pseudomonadati</taxon>
        <taxon>Bacteroidota</taxon>
        <taxon>Bacteroidia</taxon>
        <taxon>Bacteroidales</taxon>
        <taxon>Porphyromonadaceae</taxon>
        <taxon>Porphyromonas</taxon>
    </lineage>
</organism>
<accession>A0ABQ0E471</accession>
<evidence type="ECO:0000256" key="10">
    <source>
        <dbReference type="SAM" id="Phobius"/>
    </source>
</evidence>